<gene>
    <name evidence="1" type="ORF">C4N19_09875</name>
</gene>
<dbReference type="RefSeq" id="WP_005885363.1">
    <property type="nucleotide sequence ID" value="NZ_CP028102.1"/>
</dbReference>
<keyword evidence="2" id="KW-1185">Reference proteome</keyword>
<sequence length="71" mass="8601">MIDKLTDEDKIEIIYNSLSKIEEISFTDKREKINFNPYMLYLNFLEAQGKIKIKMIENCSKREWKIIIEKL</sequence>
<protein>
    <recommendedName>
        <fullName evidence="3">DUF3895 domain-containing protein</fullName>
    </recommendedName>
</protein>
<dbReference type="Proteomes" id="UP000240258">
    <property type="component" value="Chromosome"/>
</dbReference>
<dbReference type="GeneID" id="62763839"/>
<evidence type="ECO:0000313" key="2">
    <source>
        <dbReference type="Proteomes" id="UP000240258"/>
    </source>
</evidence>
<reference evidence="2" key="1">
    <citation type="journal article" date="2018" name="MSphere">
        <title>Fusobacterium Genomics Using MinION and Illumina Sequencing Enables Genome Completion and Correction.</title>
        <authorList>
            <person name="Todd S.M."/>
            <person name="Settlage R.E."/>
            <person name="Lahmers K.K."/>
            <person name="Slade D.J."/>
        </authorList>
    </citation>
    <scope>NUCLEOTIDE SEQUENCE [LARGE SCALE GENOMIC DNA]</scope>
    <source>
        <strain evidence="2">ATCC 9817</strain>
    </source>
</reference>
<dbReference type="EMBL" id="CP028102">
    <property type="protein sequence ID" value="AVQ19381.1"/>
    <property type="molecule type" value="Genomic_DNA"/>
</dbReference>
<proteinExistence type="predicted"/>
<evidence type="ECO:0000313" key="1">
    <source>
        <dbReference type="EMBL" id="AVQ19381.1"/>
    </source>
</evidence>
<accession>A0ABM6TY71</accession>
<organism evidence="1 2">
    <name type="scientific">Fusobacterium mortiferum ATCC 9817</name>
    <dbReference type="NCBI Taxonomy" id="469616"/>
    <lineage>
        <taxon>Bacteria</taxon>
        <taxon>Fusobacteriati</taxon>
        <taxon>Fusobacteriota</taxon>
        <taxon>Fusobacteriia</taxon>
        <taxon>Fusobacteriales</taxon>
        <taxon>Fusobacteriaceae</taxon>
        <taxon>Fusobacterium</taxon>
    </lineage>
</organism>
<name>A0ABM6TY71_FUSMR</name>
<evidence type="ECO:0008006" key="3">
    <source>
        <dbReference type="Google" id="ProtNLM"/>
    </source>
</evidence>